<sequence>MLDGTNFPIDPGTLVYQQVLSETDNVPSRATSTSSARRLSTPDTNLDELAHNADEEVEDCFTSRKPNTRARKASADKIPASKPKSKSKSTTNKTKSVAAGGSSSGGTTTSTASKSGGAMEKRRRQNQERNRTAASRCRQRKKQWQDGLERRRIELESRRKALHLETEELLEEVDHLKNFVMAHAACNDAKIDNWISNEADSFVRRISTANLHGQQPQPGLGDAESPLQNTSTGRPSMNDLMSNMSPLPGQNGLFHPSVPAGVAINDECIFTQDMLVVS</sequence>
<reference evidence="1" key="1">
    <citation type="submission" date="2022-08" db="EMBL/GenBank/DDBJ databases">
        <title>Genome Sequence of Lecanicillium fungicola.</title>
        <authorList>
            <person name="Buettner E."/>
        </authorList>
    </citation>
    <scope>NUCLEOTIDE SEQUENCE</scope>
    <source>
        <strain evidence="1">Babe33</strain>
    </source>
</reference>
<keyword evidence="2" id="KW-1185">Reference proteome</keyword>
<dbReference type="Proteomes" id="UP001143910">
    <property type="component" value="Unassembled WGS sequence"/>
</dbReference>
<name>A0ACC1NHK2_9HYPO</name>
<proteinExistence type="predicted"/>
<protein>
    <submittedName>
        <fullName evidence="1">Uncharacterized protein</fullName>
    </submittedName>
</protein>
<gene>
    <name evidence="1" type="ORF">NQ176_g4119</name>
</gene>
<evidence type="ECO:0000313" key="1">
    <source>
        <dbReference type="EMBL" id="KAJ2977889.1"/>
    </source>
</evidence>
<comment type="caution">
    <text evidence="1">The sequence shown here is derived from an EMBL/GenBank/DDBJ whole genome shotgun (WGS) entry which is preliminary data.</text>
</comment>
<dbReference type="EMBL" id="JANJQO010000429">
    <property type="protein sequence ID" value="KAJ2977889.1"/>
    <property type="molecule type" value="Genomic_DNA"/>
</dbReference>
<organism evidence="1 2">
    <name type="scientific">Zarea fungicola</name>
    <dbReference type="NCBI Taxonomy" id="93591"/>
    <lineage>
        <taxon>Eukaryota</taxon>
        <taxon>Fungi</taxon>
        <taxon>Dikarya</taxon>
        <taxon>Ascomycota</taxon>
        <taxon>Pezizomycotina</taxon>
        <taxon>Sordariomycetes</taxon>
        <taxon>Hypocreomycetidae</taxon>
        <taxon>Hypocreales</taxon>
        <taxon>Cordycipitaceae</taxon>
        <taxon>Zarea</taxon>
    </lineage>
</organism>
<evidence type="ECO:0000313" key="2">
    <source>
        <dbReference type="Proteomes" id="UP001143910"/>
    </source>
</evidence>
<accession>A0ACC1NHK2</accession>